<dbReference type="AlphaFoldDB" id="A0A921HY10"/>
<evidence type="ECO:0000313" key="2">
    <source>
        <dbReference type="Proteomes" id="UP000717835"/>
    </source>
</evidence>
<dbReference type="RefSeq" id="WP_276827148.1">
    <property type="nucleotide sequence ID" value="NZ_DYVX01000044.1"/>
</dbReference>
<reference evidence="1" key="2">
    <citation type="submission" date="2021-09" db="EMBL/GenBank/DDBJ databases">
        <authorList>
            <person name="Gilroy R."/>
        </authorList>
    </citation>
    <scope>NUCLEOTIDE SEQUENCE</scope>
    <source>
        <strain evidence="1">CHK55-1828</strain>
    </source>
</reference>
<organism evidence="1 2">
    <name type="scientific">Mediterranea massiliensis</name>
    <dbReference type="NCBI Taxonomy" id="1841865"/>
    <lineage>
        <taxon>Bacteria</taxon>
        <taxon>Pseudomonadati</taxon>
        <taxon>Bacteroidota</taxon>
        <taxon>Bacteroidia</taxon>
        <taxon>Bacteroidales</taxon>
        <taxon>Bacteroidaceae</taxon>
        <taxon>Mediterranea</taxon>
    </lineage>
</organism>
<evidence type="ECO:0000313" key="1">
    <source>
        <dbReference type="EMBL" id="HJF91792.1"/>
    </source>
</evidence>
<gene>
    <name evidence="1" type="ORF">K8W02_05325</name>
</gene>
<accession>A0A921HY10</accession>
<sequence length="231" mass="27302">MKRVLLSVLTLFLISIVVYGQQEVTTFLGIPVDGSKSKMIRQLRKKGFKRDFYNRDILKGEFNGIESIVQIVTTKKKVRRIVVSDANGTSDISTIKIRFNELCQQFQQNERYVPVMLEHNFYLPEKEDIAYEMNVNNKRYEASYYQLPNSIDRKTYERELEFFLNINYTKEQLSDTSEAFLKKVKQTLILHAYEKYSQRTVWFTISKDNGGKYYITMYYDNKYNGANGEDL</sequence>
<comment type="caution">
    <text evidence="1">The sequence shown here is derived from an EMBL/GenBank/DDBJ whole genome shotgun (WGS) entry which is preliminary data.</text>
</comment>
<name>A0A921HY10_9BACT</name>
<dbReference type="EMBL" id="DYVX01000044">
    <property type="protein sequence ID" value="HJF91792.1"/>
    <property type="molecule type" value="Genomic_DNA"/>
</dbReference>
<protein>
    <submittedName>
        <fullName evidence="1">Uncharacterized protein</fullName>
    </submittedName>
</protein>
<proteinExistence type="predicted"/>
<dbReference type="Proteomes" id="UP000717835">
    <property type="component" value="Unassembled WGS sequence"/>
</dbReference>
<reference evidence="1" key="1">
    <citation type="journal article" date="2021" name="PeerJ">
        <title>Extensive microbial diversity within the chicken gut microbiome revealed by metagenomics and culture.</title>
        <authorList>
            <person name="Gilroy R."/>
            <person name="Ravi A."/>
            <person name="Getino M."/>
            <person name="Pursley I."/>
            <person name="Horton D.L."/>
            <person name="Alikhan N.F."/>
            <person name="Baker D."/>
            <person name="Gharbi K."/>
            <person name="Hall N."/>
            <person name="Watson M."/>
            <person name="Adriaenssens E.M."/>
            <person name="Foster-Nyarko E."/>
            <person name="Jarju S."/>
            <person name="Secka A."/>
            <person name="Antonio M."/>
            <person name="Oren A."/>
            <person name="Chaudhuri R.R."/>
            <person name="La Ragione R."/>
            <person name="Hildebrand F."/>
            <person name="Pallen M.J."/>
        </authorList>
    </citation>
    <scope>NUCLEOTIDE SEQUENCE</scope>
    <source>
        <strain evidence="1">CHK55-1828</strain>
    </source>
</reference>